<protein>
    <submittedName>
        <fullName evidence="1">Uncharacterized protein</fullName>
    </submittedName>
</protein>
<dbReference type="STRING" id="857293.CAAU_1887"/>
<evidence type="ECO:0000313" key="1">
    <source>
        <dbReference type="EMBL" id="CCJ33971.1"/>
    </source>
</evidence>
<dbReference type="EMBL" id="CAKP01000097">
    <property type="protein sequence ID" value="CCJ33971.1"/>
    <property type="molecule type" value="Genomic_DNA"/>
</dbReference>
<dbReference type="Pfam" id="PF20124">
    <property type="entry name" value="DUF6514"/>
    <property type="match status" value="1"/>
</dbReference>
<organism evidence="1 2">
    <name type="scientific">Caloramator australicus RC3</name>
    <dbReference type="NCBI Taxonomy" id="857293"/>
    <lineage>
        <taxon>Bacteria</taxon>
        <taxon>Bacillati</taxon>
        <taxon>Bacillota</taxon>
        <taxon>Clostridia</taxon>
        <taxon>Eubacteriales</taxon>
        <taxon>Clostridiaceae</taxon>
        <taxon>Caloramator</taxon>
    </lineage>
</organism>
<accession>I7LHE2</accession>
<dbReference type="AlphaFoldDB" id="I7LHE2"/>
<name>I7LHE2_9CLOT</name>
<dbReference type="RefSeq" id="WP_008909228.1">
    <property type="nucleotide sequence ID" value="NZ_CAKP01000097.1"/>
</dbReference>
<reference evidence="1 2" key="1">
    <citation type="journal article" date="2011" name="J. Bacteriol.">
        <title>Draft genome sequence of Caloramator australicus strain RC3T, a thermoanaerobe from the Great Artesian Basin of Australia.</title>
        <authorList>
            <person name="Ogg C.D."/>
            <person name="Patel B.K.C."/>
        </authorList>
    </citation>
    <scope>NUCLEOTIDE SEQUENCE [LARGE SCALE GENOMIC DNA]</scope>
    <source>
        <strain evidence="1 2">RC3</strain>
    </source>
</reference>
<keyword evidence="2" id="KW-1185">Reference proteome</keyword>
<comment type="caution">
    <text evidence="1">The sequence shown here is derived from an EMBL/GenBank/DDBJ whole genome shotgun (WGS) entry which is preliminary data.</text>
</comment>
<sequence>MQIKTELYHCYVVDDNFRNILFRYYLVETSKLINFKEYYVNVVGYGVSITSEEVVEETGEILYEETVEFVTPYKEKMVKLIDELARNQVSPVHLIDVIGEICDDWSSDFDEDLKQKYIKYAIA</sequence>
<proteinExistence type="predicted"/>
<dbReference type="Proteomes" id="UP000007652">
    <property type="component" value="Unassembled WGS sequence"/>
</dbReference>
<dbReference type="InterPro" id="IPR017016">
    <property type="entry name" value="UCP033595"/>
</dbReference>
<evidence type="ECO:0000313" key="2">
    <source>
        <dbReference type="Proteomes" id="UP000007652"/>
    </source>
</evidence>
<gene>
    <name evidence="1" type="ORF">CAAU_1887</name>
</gene>
<dbReference type="OrthoDB" id="1954979at2"/>